<evidence type="ECO:0000313" key="1">
    <source>
        <dbReference type="EMBL" id="APB31898.1"/>
    </source>
</evidence>
<dbReference type="AlphaFoldDB" id="A0A1J0A7J9"/>
<reference evidence="1 2" key="1">
    <citation type="submission" date="2016-09" db="EMBL/GenBank/DDBJ databases">
        <title>Vagococcus teuberi sp. nov., isolated from the Malian artisanal sour milk fene.</title>
        <authorList>
            <person name="Wullschleger S."/>
            <person name="Seifert C."/>
            <person name="Baumgartner S."/>
            <person name="Lacroix C."/>
            <person name="Bonfoh B."/>
            <person name="Stevens M.J."/>
            <person name="Meile L."/>
        </authorList>
    </citation>
    <scope>NUCLEOTIDE SEQUENCE [LARGE SCALE GENOMIC DNA]</scope>
    <source>
        <strain evidence="1 2">DSM 21459</strain>
    </source>
</reference>
<dbReference type="KEGG" id="vte:BHY08_08770"/>
<protein>
    <submittedName>
        <fullName evidence="1">Uncharacterized protein</fullName>
    </submittedName>
</protein>
<proteinExistence type="predicted"/>
<dbReference type="Proteomes" id="UP000191200">
    <property type="component" value="Chromosome"/>
</dbReference>
<dbReference type="RefSeq" id="WP_071457502.1">
    <property type="nucleotide sequence ID" value="NZ_CP017267.1"/>
</dbReference>
<keyword evidence="2" id="KW-1185">Reference proteome</keyword>
<sequence length="143" mass="16615">MTKYEANANRKRQIAILHYERRSNSSSTNASLYDINKTLNLPFYKKETATETDSLTYLGKNDVFYFFTDDKNIFQLDLSSDRLVFQPVVHVSITKECAKLSDKEFKDIDFKEKIGPDISSIIVPNSKRDLLYKPNVITYDLIK</sequence>
<name>A0A1J0A7J9_9ENTE</name>
<dbReference type="OrthoDB" id="2200470at2"/>
<organism evidence="1 2">
    <name type="scientific">Vagococcus teuberi</name>
    <dbReference type="NCBI Taxonomy" id="519472"/>
    <lineage>
        <taxon>Bacteria</taxon>
        <taxon>Bacillati</taxon>
        <taxon>Bacillota</taxon>
        <taxon>Bacilli</taxon>
        <taxon>Lactobacillales</taxon>
        <taxon>Enterococcaceae</taxon>
        <taxon>Vagococcus</taxon>
    </lineage>
</organism>
<dbReference type="EMBL" id="CP017267">
    <property type="protein sequence ID" value="APB31898.1"/>
    <property type="molecule type" value="Genomic_DNA"/>
</dbReference>
<gene>
    <name evidence="1" type="ORF">BHY08_08770</name>
</gene>
<accession>A0A1J0A7J9</accession>
<evidence type="ECO:0000313" key="2">
    <source>
        <dbReference type="Proteomes" id="UP000191200"/>
    </source>
</evidence>